<protein>
    <submittedName>
        <fullName evidence="2">Uncharacterized protein</fullName>
    </submittedName>
</protein>
<comment type="caution">
    <text evidence="2">The sequence shown here is derived from an EMBL/GenBank/DDBJ whole genome shotgun (WGS) entry which is preliminary data.</text>
</comment>
<reference evidence="2" key="1">
    <citation type="submission" date="2021-02" db="EMBL/GenBank/DDBJ databases">
        <authorList>
            <person name="Dougan E. K."/>
            <person name="Rhodes N."/>
            <person name="Thang M."/>
            <person name="Chan C."/>
        </authorList>
    </citation>
    <scope>NUCLEOTIDE SEQUENCE</scope>
</reference>
<dbReference type="AlphaFoldDB" id="A0A813KB18"/>
<sequence length="86" mass="8443">VMAAAALEGSIGPCGAVSSAPAGTVRLGSSRGVSESGGLANLLADAERERASIQAMASAHAGLPSSAPPPPGSERITSHVPKRQQQ</sequence>
<feature type="region of interest" description="Disordered" evidence="1">
    <location>
        <begin position="51"/>
        <end position="86"/>
    </location>
</feature>
<evidence type="ECO:0000313" key="3">
    <source>
        <dbReference type="Proteomes" id="UP000626109"/>
    </source>
</evidence>
<proteinExistence type="predicted"/>
<dbReference type="Proteomes" id="UP000626109">
    <property type="component" value="Unassembled WGS sequence"/>
</dbReference>
<dbReference type="EMBL" id="CAJNNW010029227">
    <property type="protein sequence ID" value="CAE8699548.1"/>
    <property type="molecule type" value="Genomic_DNA"/>
</dbReference>
<evidence type="ECO:0000256" key="1">
    <source>
        <dbReference type="SAM" id="MobiDB-lite"/>
    </source>
</evidence>
<name>A0A813KB18_POLGL</name>
<gene>
    <name evidence="2" type="ORF">PGLA2088_LOCUS31208</name>
</gene>
<organism evidence="2 3">
    <name type="scientific">Polarella glacialis</name>
    <name type="common">Dinoflagellate</name>
    <dbReference type="NCBI Taxonomy" id="89957"/>
    <lineage>
        <taxon>Eukaryota</taxon>
        <taxon>Sar</taxon>
        <taxon>Alveolata</taxon>
        <taxon>Dinophyceae</taxon>
        <taxon>Suessiales</taxon>
        <taxon>Suessiaceae</taxon>
        <taxon>Polarella</taxon>
    </lineage>
</organism>
<accession>A0A813KB18</accession>
<feature type="region of interest" description="Disordered" evidence="1">
    <location>
        <begin position="7"/>
        <end position="37"/>
    </location>
</feature>
<evidence type="ECO:0000313" key="2">
    <source>
        <dbReference type="EMBL" id="CAE8699548.1"/>
    </source>
</evidence>
<feature type="non-terminal residue" evidence="2">
    <location>
        <position position="86"/>
    </location>
</feature>